<dbReference type="GO" id="GO:0032051">
    <property type="term" value="F:clathrin light chain binding"/>
    <property type="evidence" value="ECO:0007669"/>
    <property type="project" value="TreeGrafter"/>
</dbReference>
<reference evidence="2" key="1">
    <citation type="journal article" date="2021" name="bioRxiv">
        <title>Whole Genome Assembly and Annotation of Northern Wild Rice, Zizania palustris L., Supports a Whole Genome Duplication in the Zizania Genus.</title>
        <authorList>
            <person name="Haas M."/>
            <person name="Kono T."/>
            <person name="Macchietto M."/>
            <person name="Millas R."/>
            <person name="McGilp L."/>
            <person name="Shao M."/>
            <person name="Duquette J."/>
            <person name="Hirsch C.N."/>
            <person name="Kimball J."/>
        </authorList>
    </citation>
    <scope>NUCLEOTIDE SEQUENCE</scope>
    <source>
        <tissue evidence="2">Fresh leaf tissue</tissue>
    </source>
</reference>
<evidence type="ECO:0000313" key="3">
    <source>
        <dbReference type="Proteomes" id="UP000729402"/>
    </source>
</evidence>
<proteinExistence type="predicted"/>
<comment type="caution">
    <text evidence="2">The sequence shown here is derived from an EMBL/GenBank/DDBJ whole genome shotgun (WGS) entry which is preliminary data.</text>
</comment>
<name>A0A8J5VIR2_ZIZPA</name>
<dbReference type="PANTHER" id="PTHR10292:SF1">
    <property type="entry name" value="CLATHRIN HEAVY CHAIN"/>
    <property type="match status" value="1"/>
</dbReference>
<evidence type="ECO:0000256" key="1">
    <source>
        <dbReference type="PROSITE-ProRule" id="PRU01006"/>
    </source>
</evidence>
<dbReference type="AlphaFoldDB" id="A0A8J5VIR2"/>
<feature type="repeat" description="CHCR" evidence="1">
    <location>
        <begin position="58"/>
        <end position="125"/>
    </location>
</feature>
<evidence type="ECO:0000313" key="2">
    <source>
        <dbReference type="EMBL" id="KAG8069375.1"/>
    </source>
</evidence>
<dbReference type="GO" id="GO:0006886">
    <property type="term" value="P:intracellular protein transport"/>
    <property type="evidence" value="ECO:0007669"/>
    <property type="project" value="UniProtKB-UniRule"/>
</dbReference>
<dbReference type="Proteomes" id="UP000729402">
    <property type="component" value="Unassembled WGS sequence"/>
</dbReference>
<keyword evidence="3" id="KW-1185">Reference proteome</keyword>
<dbReference type="GO" id="GO:0009507">
    <property type="term" value="C:chloroplast"/>
    <property type="evidence" value="ECO:0007669"/>
    <property type="project" value="TreeGrafter"/>
</dbReference>
<dbReference type="GO" id="GO:0005886">
    <property type="term" value="C:plasma membrane"/>
    <property type="evidence" value="ECO:0007669"/>
    <property type="project" value="TreeGrafter"/>
</dbReference>
<dbReference type="OrthoDB" id="1749598at2759"/>
<organism evidence="2 3">
    <name type="scientific">Zizania palustris</name>
    <name type="common">Northern wild rice</name>
    <dbReference type="NCBI Taxonomy" id="103762"/>
    <lineage>
        <taxon>Eukaryota</taxon>
        <taxon>Viridiplantae</taxon>
        <taxon>Streptophyta</taxon>
        <taxon>Embryophyta</taxon>
        <taxon>Tracheophyta</taxon>
        <taxon>Spermatophyta</taxon>
        <taxon>Magnoliopsida</taxon>
        <taxon>Liliopsida</taxon>
        <taxon>Poales</taxon>
        <taxon>Poaceae</taxon>
        <taxon>BOP clade</taxon>
        <taxon>Oryzoideae</taxon>
        <taxon>Oryzeae</taxon>
        <taxon>Zizaniinae</taxon>
        <taxon>Zizania</taxon>
    </lineage>
</organism>
<dbReference type="PROSITE" id="PS50236">
    <property type="entry name" value="CHCR"/>
    <property type="match status" value="1"/>
</dbReference>
<dbReference type="PANTHER" id="PTHR10292">
    <property type="entry name" value="CLATHRIN HEAVY CHAIN RELATED"/>
    <property type="match status" value="1"/>
</dbReference>
<reference evidence="2" key="2">
    <citation type="submission" date="2021-02" db="EMBL/GenBank/DDBJ databases">
        <authorList>
            <person name="Kimball J.A."/>
            <person name="Haas M.W."/>
            <person name="Macchietto M."/>
            <person name="Kono T."/>
            <person name="Duquette J."/>
            <person name="Shao M."/>
        </authorList>
    </citation>
    <scope>NUCLEOTIDE SEQUENCE</scope>
    <source>
        <tissue evidence="2">Fresh leaf tissue</tissue>
    </source>
</reference>
<dbReference type="InterPro" id="IPR000547">
    <property type="entry name" value="Clathrin_H-chain/VPS_repeat"/>
</dbReference>
<dbReference type="GO" id="GO:0006898">
    <property type="term" value="P:receptor-mediated endocytosis"/>
    <property type="evidence" value="ECO:0007669"/>
    <property type="project" value="TreeGrafter"/>
</dbReference>
<accession>A0A8J5VIR2</accession>
<protein>
    <submittedName>
        <fullName evidence="2">Uncharacterized protein</fullName>
    </submittedName>
</protein>
<dbReference type="EMBL" id="JAAALK010000284">
    <property type="protein sequence ID" value="KAG8069375.1"/>
    <property type="molecule type" value="Genomic_DNA"/>
</dbReference>
<sequence length="125" mass="13847">MASNIPDLSLWRWSPQGPALPRRPPGLTRKPNGAKTWKEFCFACVDAEEFRLVQICGLNIIVQVDDLEEVSEYYQNRGCFNELIALMESGLGLECARMGIFTELGVLNTGDANIRLCGPAAADDR</sequence>
<dbReference type="GO" id="GO:0005794">
    <property type="term" value="C:Golgi apparatus"/>
    <property type="evidence" value="ECO:0007669"/>
    <property type="project" value="TreeGrafter"/>
</dbReference>
<dbReference type="GO" id="GO:0071439">
    <property type="term" value="C:clathrin complex"/>
    <property type="evidence" value="ECO:0007669"/>
    <property type="project" value="TreeGrafter"/>
</dbReference>
<gene>
    <name evidence="2" type="ORF">GUJ93_ZPchr0005g15693</name>
</gene>
<dbReference type="GO" id="GO:0009506">
    <property type="term" value="C:plasmodesma"/>
    <property type="evidence" value="ECO:0007669"/>
    <property type="project" value="TreeGrafter"/>
</dbReference>